<reference evidence="1 3" key="1">
    <citation type="journal article" date="2015" name="Genome Announc.">
        <title>Complete genome sequences for 59 burkholderia isolates, both pathogenic and near neighbor.</title>
        <authorList>
            <person name="Johnson S.L."/>
            <person name="Bishop-Lilly K.A."/>
            <person name="Ladner J.T."/>
            <person name="Daligault H.E."/>
            <person name="Davenport K.W."/>
            <person name="Jaissle J."/>
            <person name="Frey K.G."/>
            <person name="Koroleva G.I."/>
            <person name="Bruce D.C."/>
            <person name="Coyne S.R."/>
            <person name="Broomall S.M."/>
            <person name="Li P.E."/>
            <person name="Teshima H."/>
            <person name="Gibbons H.S."/>
            <person name="Palacios G.F."/>
            <person name="Rosenzweig C.N."/>
            <person name="Redden C.L."/>
            <person name="Xu Y."/>
            <person name="Minogue T.D."/>
            <person name="Chain P.S."/>
        </authorList>
    </citation>
    <scope>NUCLEOTIDE SEQUENCE [LARGE SCALE GENOMIC DNA]</scope>
    <source>
        <strain evidence="1 3">ATCC BAA-463</strain>
    </source>
</reference>
<gene>
    <name evidence="1" type="ORF">OI25_7205</name>
    <name evidence="2" type="ORF">ParKJ_34895</name>
</gene>
<evidence type="ECO:0000313" key="3">
    <source>
        <dbReference type="Proteomes" id="UP000032614"/>
    </source>
</evidence>
<dbReference type="Proteomes" id="UP000032614">
    <property type="component" value="Chromosome 3"/>
</dbReference>
<dbReference type="KEGG" id="bfn:OI25_7205"/>
<organism evidence="2 4">
    <name type="scientific">Paraburkholderia fungorum</name>
    <dbReference type="NCBI Taxonomy" id="134537"/>
    <lineage>
        <taxon>Bacteria</taxon>
        <taxon>Pseudomonadati</taxon>
        <taxon>Pseudomonadota</taxon>
        <taxon>Betaproteobacteria</taxon>
        <taxon>Burkholderiales</taxon>
        <taxon>Burkholderiaceae</taxon>
        <taxon>Paraburkholderia</taxon>
    </lineage>
</organism>
<evidence type="ECO:0000313" key="4">
    <source>
        <dbReference type="Proteomes" id="UP001246473"/>
    </source>
</evidence>
<protein>
    <submittedName>
        <fullName evidence="2">Uncharacterized protein</fullName>
    </submittedName>
</protein>
<accession>A0AAP5QI30</accession>
<dbReference type="Proteomes" id="UP001246473">
    <property type="component" value="Unassembled WGS sequence"/>
</dbReference>
<dbReference type="RefSeq" id="WP_046564647.1">
    <property type="nucleotide sequence ID" value="NZ_CP010025.1"/>
</dbReference>
<evidence type="ECO:0000313" key="2">
    <source>
        <dbReference type="EMBL" id="MDT8842627.1"/>
    </source>
</evidence>
<proteinExistence type="predicted"/>
<reference evidence="2" key="2">
    <citation type="submission" date="2022-08" db="EMBL/GenBank/DDBJ databases">
        <authorList>
            <person name="Kim S.-J."/>
        </authorList>
    </citation>
    <scope>NUCLEOTIDE SEQUENCE</scope>
    <source>
        <strain evidence="2">KJ</strain>
    </source>
</reference>
<dbReference type="AlphaFoldDB" id="A0AAP5QI30"/>
<dbReference type="EMBL" id="JANSLM010000018">
    <property type="protein sequence ID" value="MDT8842627.1"/>
    <property type="molecule type" value="Genomic_DNA"/>
</dbReference>
<dbReference type="EMBL" id="CP010025">
    <property type="protein sequence ID" value="AJZ56678.1"/>
    <property type="molecule type" value="Genomic_DNA"/>
</dbReference>
<dbReference type="GeneID" id="66513553"/>
<evidence type="ECO:0000313" key="1">
    <source>
        <dbReference type="EMBL" id="AJZ56678.1"/>
    </source>
</evidence>
<sequence>MTHYAIIEQYGIQKNGGQSEIYDKEVTGHVCVYKRTYRLGGEFDECIEEACAALSGVVKDLPKLLVISAHGHERSGDLEIPGQKDDGDEKSICLWQHANAFQPIPDQTVVHLSSCFGAYPNALAIQYAPHSAPPIIAPLVNINFDDATALHTALLNYMNERGIGDAGLREFVDQQQEVLSIHDTYCGRYVVGLIDRIGTQHPPGAVGQLAAEVERSRIIFLVESVDYSILSVELDSSSGRAKGFKYSPPDDVAKGFWLAVQSGGQHKRLRVPLGELGDFIESDEYEAMCGRKFCALYQVAGIYGNDVRAELLEVKEIGNRTNTTRRPSENCAMQMMQIDESKFTRRRVMVTARLPKFAGADPTTPWVMLEAEDGSGLTVALMGPDSPESRADAARMMKLWNDALDAN</sequence>
<name>A0AAP5QI30_9BURK</name>